<sequence length="176" mass="20135">MKFLSFITSKHKATPITVYFNIRTFKQSCPVYIRALLTTDRNTSKISSPKKLRGQKQPITRLNLSHNQEIPQAHFMQTPQQETSNIIMLQDLDTLVDHLANQSVNVCEKVFLVQENYGQNSVEEVFANTPVILATDTTDDKVTGSRTDNAIEGLVREKKRSNDLKEKLLEESRKKK</sequence>
<protein>
    <submittedName>
        <fullName evidence="1">Uncharacterized protein</fullName>
    </submittedName>
</protein>
<name>A0AAV6V1L3_9ARAC</name>
<dbReference type="AlphaFoldDB" id="A0AAV6V1L3"/>
<gene>
    <name evidence="1" type="ORF">JTE90_001440</name>
</gene>
<evidence type="ECO:0000313" key="2">
    <source>
        <dbReference type="Proteomes" id="UP000827092"/>
    </source>
</evidence>
<dbReference type="Proteomes" id="UP000827092">
    <property type="component" value="Unassembled WGS sequence"/>
</dbReference>
<proteinExistence type="predicted"/>
<comment type="caution">
    <text evidence="1">The sequence shown here is derived from an EMBL/GenBank/DDBJ whole genome shotgun (WGS) entry which is preliminary data.</text>
</comment>
<evidence type="ECO:0000313" key="1">
    <source>
        <dbReference type="EMBL" id="KAG8189983.1"/>
    </source>
</evidence>
<accession>A0AAV6V1L3</accession>
<reference evidence="1 2" key="1">
    <citation type="journal article" date="2022" name="Nat. Ecol. Evol.">
        <title>A masculinizing supergene underlies an exaggerated male reproductive morph in a spider.</title>
        <authorList>
            <person name="Hendrickx F."/>
            <person name="De Corte Z."/>
            <person name="Sonet G."/>
            <person name="Van Belleghem S.M."/>
            <person name="Kostlbacher S."/>
            <person name="Vangestel C."/>
        </authorList>
    </citation>
    <scope>NUCLEOTIDE SEQUENCE [LARGE SCALE GENOMIC DNA]</scope>
    <source>
        <strain evidence="1">W744_W776</strain>
    </source>
</reference>
<keyword evidence="2" id="KW-1185">Reference proteome</keyword>
<dbReference type="EMBL" id="JAFNEN010000198">
    <property type="protein sequence ID" value="KAG8189983.1"/>
    <property type="molecule type" value="Genomic_DNA"/>
</dbReference>
<organism evidence="1 2">
    <name type="scientific">Oedothorax gibbosus</name>
    <dbReference type="NCBI Taxonomy" id="931172"/>
    <lineage>
        <taxon>Eukaryota</taxon>
        <taxon>Metazoa</taxon>
        <taxon>Ecdysozoa</taxon>
        <taxon>Arthropoda</taxon>
        <taxon>Chelicerata</taxon>
        <taxon>Arachnida</taxon>
        <taxon>Araneae</taxon>
        <taxon>Araneomorphae</taxon>
        <taxon>Entelegynae</taxon>
        <taxon>Araneoidea</taxon>
        <taxon>Linyphiidae</taxon>
        <taxon>Erigoninae</taxon>
        <taxon>Oedothorax</taxon>
    </lineage>
</organism>